<organism evidence="1 2">
    <name type="scientific">Punica granatum</name>
    <name type="common">Pomegranate</name>
    <dbReference type="NCBI Taxonomy" id="22663"/>
    <lineage>
        <taxon>Eukaryota</taxon>
        <taxon>Viridiplantae</taxon>
        <taxon>Streptophyta</taxon>
        <taxon>Embryophyta</taxon>
        <taxon>Tracheophyta</taxon>
        <taxon>Spermatophyta</taxon>
        <taxon>Magnoliopsida</taxon>
        <taxon>eudicotyledons</taxon>
        <taxon>Gunneridae</taxon>
        <taxon>Pentapetalae</taxon>
        <taxon>rosids</taxon>
        <taxon>malvids</taxon>
        <taxon>Myrtales</taxon>
        <taxon>Lythraceae</taxon>
        <taxon>Punica</taxon>
    </lineage>
</organism>
<evidence type="ECO:0000313" key="1">
    <source>
        <dbReference type="Proteomes" id="UP000515151"/>
    </source>
</evidence>
<proteinExistence type="predicted"/>
<dbReference type="RefSeq" id="XP_031402823.1">
    <property type="nucleotide sequence ID" value="XM_031546963.1"/>
</dbReference>
<dbReference type="Proteomes" id="UP000515151">
    <property type="component" value="Chromosome 6"/>
</dbReference>
<evidence type="ECO:0000313" key="2">
    <source>
        <dbReference type="RefSeq" id="XP_031402823.1"/>
    </source>
</evidence>
<reference evidence="2" key="2">
    <citation type="submission" date="2025-08" db="UniProtKB">
        <authorList>
            <consortium name="RefSeq"/>
        </authorList>
    </citation>
    <scope>IDENTIFICATION</scope>
    <source>
        <tissue evidence="2">Leaf</tissue>
    </source>
</reference>
<gene>
    <name evidence="2" type="primary">LOC116212381</name>
</gene>
<dbReference type="AlphaFoldDB" id="A0A6P8EC30"/>
<keyword evidence="1" id="KW-1185">Reference proteome</keyword>
<dbReference type="GeneID" id="116212381"/>
<sequence length="168" mass="19042">MALFRRSPSPSSIHSPADLPDGPCPLPRVCLRPTLPCRLPCCYIYAPISSSVLRLPASAFEMAAFPVNRSCLFVDPDFHCSQERISVHFRFSFQSRSNSCGLGIAEGRVHQYGWYTKYNYKCPHCLKKLHIKINGHRSGPQFQVFGYSLMLNQCFFFFLGVVADWDAV</sequence>
<reference evidence="1" key="1">
    <citation type="journal article" date="2020" name="Plant Biotechnol. J.">
        <title>The pomegranate (Punica granatum L.) draft genome dissects genetic divergence between soft- and hard-seeded cultivars.</title>
        <authorList>
            <person name="Luo X."/>
            <person name="Li H."/>
            <person name="Wu Z."/>
            <person name="Yao W."/>
            <person name="Zhao P."/>
            <person name="Cao D."/>
            <person name="Yu H."/>
            <person name="Li K."/>
            <person name="Poudel K."/>
            <person name="Zhao D."/>
            <person name="Zhang F."/>
            <person name="Xia X."/>
            <person name="Chen L."/>
            <person name="Wang Q."/>
            <person name="Jing D."/>
            <person name="Cao S."/>
        </authorList>
    </citation>
    <scope>NUCLEOTIDE SEQUENCE [LARGE SCALE GENOMIC DNA]</scope>
    <source>
        <strain evidence="1">cv. Tunisia</strain>
    </source>
</reference>
<accession>A0A6P8EC30</accession>
<protein>
    <submittedName>
        <fullName evidence="2">Uncharacterized protein LOC116212381 isoform X1</fullName>
    </submittedName>
</protein>
<name>A0A6P8EC30_PUNGR</name>